<evidence type="ECO:0000313" key="2">
    <source>
        <dbReference type="EMBL" id="KAF6231225.1"/>
    </source>
</evidence>
<evidence type="ECO:0000313" key="3">
    <source>
        <dbReference type="Proteomes" id="UP000578531"/>
    </source>
</evidence>
<organism evidence="2 3">
    <name type="scientific">Letharia columbiana</name>
    <dbReference type="NCBI Taxonomy" id="112416"/>
    <lineage>
        <taxon>Eukaryota</taxon>
        <taxon>Fungi</taxon>
        <taxon>Dikarya</taxon>
        <taxon>Ascomycota</taxon>
        <taxon>Pezizomycotina</taxon>
        <taxon>Lecanoromycetes</taxon>
        <taxon>OSLEUM clade</taxon>
        <taxon>Lecanoromycetidae</taxon>
        <taxon>Lecanorales</taxon>
        <taxon>Lecanorineae</taxon>
        <taxon>Parmeliaceae</taxon>
        <taxon>Letharia</taxon>
    </lineage>
</organism>
<dbReference type="Gene3D" id="6.10.140.2220">
    <property type="match status" value="1"/>
</dbReference>
<dbReference type="EMBL" id="JACCJC010000059">
    <property type="protein sequence ID" value="KAF6231225.1"/>
    <property type="molecule type" value="Genomic_DNA"/>
</dbReference>
<dbReference type="AlphaFoldDB" id="A0A8H6L0P6"/>
<accession>A0A8H6L0P6</accession>
<reference evidence="2 3" key="1">
    <citation type="journal article" date="2020" name="Genomics">
        <title>Complete, high-quality genomes from long-read metagenomic sequencing of two wolf lichen thalli reveals enigmatic genome architecture.</title>
        <authorList>
            <person name="McKenzie S.K."/>
            <person name="Walston R.F."/>
            <person name="Allen J.L."/>
        </authorList>
    </citation>
    <scope>NUCLEOTIDE SEQUENCE [LARGE SCALE GENOMIC DNA]</scope>
    <source>
        <strain evidence="2">WasteWater2</strain>
    </source>
</reference>
<evidence type="ECO:0000259" key="1">
    <source>
        <dbReference type="PROSITE" id="PS50280"/>
    </source>
</evidence>
<dbReference type="GO" id="GO:0005634">
    <property type="term" value="C:nucleus"/>
    <property type="evidence" value="ECO:0007669"/>
    <property type="project" value="TreeGrafter"/>
</dbReference>
<dbReference type="Gene3D" id="2.170.270.10">
    <property type="entry name" value="SET domain"/>
    <property type="match status" value="1"/>
</dbReference>
<name>A0A8H6L0P6_9LECA</name>
<keyword evidence="3" id="KW-1185">Reference proteome</keyword>
<dbReference type="CDD" id="cd20071">
    <property type="entry name" value="SET_SMYD"/>
    <property type="match status" value="1"/>
</dbReference>
<dbReference type="InterPro" id="IPR050869">
    <property type="entry name" value="H3K4_H4K5_MeTrfase"/>
</dbReference>
<dbReference type="Proteomes" id="UP000578531">
    <property type="component" value="Unassembled WGS sequence"/>
</dbReference>
<dbReference type="InterPro" id="IPR001214">
    <property type="entry name" value="SET_dom"/>
</dbReference>
<protein>
    <recommendedName>
        <fullName evidence="1">SET domain-containing protein</fullName>
    </recommendedName>
</protein>
<dbReference type="Pfam" id="PF00856">
    <property type="entry name" value="SET"/>
    <property type="match status" value="1"/>
</dbReference>
<feature type="domain" description="SET" evidence="1">
    <location>
        <begin position="456"/>
        <end position="562"/>
    </location>
</feature>
<dbReference type="PANTHER" id="PTHR12197">
    <property type="entry name" value="HISTONE-LYSINE N-METHYLTRANSFERASE SMYD"/>
    <property type="match status" value="1"/>
</dbReference>
<dbReference type="OrthoDB" id="438641at2759"/>
<proteinExistence type="predicted"/>
<dbReference type="InterPro" id="IPR046341">
    <property type="entry name" value="SET_dom_sf"/>
</dbReference>
<dbReference type="PROSITE" id="PS50280">
    <property type="entry name" value="SET"/>
    <property type="match status" value="1"/>
</dbReference>
<gene>
    <name evidence="2" type="ORF">HO173_010557</name>
</gene>
<sequence length="634" mass="70941">MSLIGRRLGLVLLGTFAHNSPFSFQERTRQFKVTAINSANLSSSNGSRQEAIKAPAPAPGLDGVWYSELWKPTCAEFDSSGIPNKCHSTEDFRRSSGAVIELTKSLRNTPFDTEGWVRRATELLRLGYPDLAAGDAYKAKIIVQQLLQGLSDKRTELPMDRSGKPFVPVMEWHRDVYRRLIAALQMTGDHKGLLKICNEGKGRYQGRGEAVFGSVSFFDEILEAEAARINLAKSTIEIDQVSREETMSYIECGHIRHLPYPFVPKKFLRRGTDLFESTQTLFRNASSTCMLAHSPIAYSSSIPHDSSSNVLGVFATRNIHFAERLVEDTTILAACTVSTTAPATLKSIPNSSRICENCYGSIPTQSRQHVLSKCCNTPYCSARCRDMALDSYHKVLCGQNFDWVYEESRGKQWRFVLNGPMWLRILAACVQSNCHPLDHPSIARLTPLHDKSGRIWTLSNNISTPIRILNQLGINPIEDFRYDTWVLQTIWTRVINNQEEHTTPDGRQVRAISPLYSFFNHSCEPNTGWSPTDSCTCTNGSTKDIFANRHIRKGEELCITYGVVAGHKSKAERQKAIQPWIGSDKECGCTKCQRGDSDERKVELTSRDPLHFHGRAGVDLHYGLVCAATLANDG</sequence>
<dbReference type="RefSeq" id="XP_037160658.1">
    <property type="nucleotide sequence ID" value="XM_037312442.1"/>
</dbReference>
<dbReference type="Gene3D" id="1.10.220.160">
    <property type="match status" value="1"/>
</dbReference>
<dbReference type="PANTHER" id="PTHR12197:SF251">
    <property type="entry name" value="EG:BACR7C10.4 PROTEIN"/>
    <property type="match status" value="1"/>
</dbReference>
<dbReference type="GeneID" id="59292203"/>
<dbReference type="SUPFAM" id="SSF82199">
    <property type="entry name" value="SET domain"/>
    <property type="match status" value="1"/>
</dbReference>
<comment type="caution">
    <text evidence="2">The sequence shown here is derived from an EMBL/GenBank/DDBJ whole genome shotgun (WGS) entry which is preliminary data.</text>
</comment>